<dbReference type="InterPro" id="IPR037465">
    <property type="entry name" value="YlxR"/>
</dbReference>
<dbReference type="PANTHER" id="PTHR34215">
    <property type="entry name" value="BLL0784 PROTEIN"/>
    <property type="match status" value="1"/>
</dbReference>
<protein>
    <recommendedName>
        <fullName evidence="2">YlxR domain-containing protein</fullName>
    </recommendedName>
</protein>
<accession>A0A917EN91</accession>
<evidence type="ECO:0000256" key="1">
    <source>
        <dbReference type="SAM" id="MobiDB-lite"/>
    </source>
</evidence>
<proteinExistence type="predicted"/>
<dbReference type="InterPro" id="IPR035931">
    <property type="entry name" value="YlxR-like_sf"/>
</dbReference>
<organism evidence="3 4">
    <name type="scientific">Nesterenkonia cremea</name>
    <dbReference type="NCBI Taxonomy" id="1882340"/>
    <lineage>
        <taxon>Bacteria</taxon>
        <taxon>Bacillati</taxon>
        <taxon>Actinomycetota</taxon>
        <taxon>Actinomycetes</taxon>
        <taxon>Micrococcales</taxon>
        <taxon>Micrococcaceae</taxon>
        <taxon>Nesterenkonia</taxon>
    </lineage>
</organism>
<dbReference type="Pfam" id="PF04296">
    <property type="entry name" value="YlxR"/>
    <property type="match status" value="1"/>
</dbReference>
<feature type="compositionally biased region" description="Basic and acidic residues" evidence="1">
    <location>
        <begin position="91"/>
        <end position="108"/>
    </location>
</feature>
<dbReference type="PANTHER" id="PTHR34215:SF1">
    <property type="entry name" value="YLXR DOMAIN-CONTAINING PROTEIN"/>
    <property type="match status" value="1"/>
</dbReference>
<evidence type="ECO:0000259" key="2">
    <source>
        <dbReference type="Pfam" id="PF04296"/>
    </source>
</evidence>
<feature type="domain" description="YlxR" evidence="2">
    <location>
        <begin position="5"/>
        <end position="69"/>
    </location>
</feature>
<reference evidence="3" key="1">
    <citation type="journal article" date="2014" name="Int. J. Syst. Evol. Microbiol.">
        <title>Complete genome sequence of Corynebacterium casei LMG S-19264T (=DSM 44701T), isolated from a smear-ripened cheese.</title>
        <authorList>
            <consortium name="US DOE Joint Genome Institute (JGI-PGF)"/>
            <person name="Walter F."/>
            <person name="Albersmeier A."/>
            <person name="Kalinowski J."/>
            <person name="Ruckert C."/>
        </authorList>
    </citation>
    <scope>NUCLEOTIDE SEQUENCE</scope>
    <source>
        <strain evidence="3">CGMCC 1.15388</strain>
    </source>
</reference>
<dbReference type="InterPro" id="IPR007393">
    <property type="entry name" value="YlxR_dom"/>
</dbReference>
<gene>
    <name evidence="3" type="ORF">GCM10011401_08550</name>
</gene>
<keyword evidence="4" id="KW-1185">Reference proteome</keyword>
<evidence type="ECO:0000313" key="4">
    <source>
        <dbReference type="Proteomes" id="UP000633136"/>
    </source>
</evidence>
<dbReference type="RefSeq" id="WP_188683044.1">
    <property type="nucleotide sequence ID" value="NZ_BMIS01000003.1"/>
</dbReference>
<sequence>MVPVRTCVGCRRRCEQEDVLRLALEGSQVVLDAARRKPGRGAWLHPRRSCFEAAISKRAFNRAFRGQVDVGHLSFEELSTVSGHGSPVEGETCRTVRDESGIREMDTR</sequence>
<dbReference type="EMBL" id="BMIS01000003">
    <property type="protein sequence ID" value="GGE63717.1"/>
    <property type="molecule type" value="Genomic_DNA"/>
</dbReference>
<dbReference type="AlphaFoldDB" id="A0A917EN91"/>
<name>A0A917EN91_9MICC</name>
<dbReference type="SUPFAM" id="SSF64376">
    <property type="entry name" value="YlxR-like"/>
    <property type="match status" value="1"/>
</dbReference>
<evidence type="ECO:0000313" key="3">
    <source>
        <dbReference type="EMBL" id="GGE63717.1"/>
    </source>
</evidence>
<reference evidence="3" key="2">
    <citation type="submission" date="2020-09" db="EMBL/GenBank/DDBJ databases">
        <authorList>
            <person name="Sun Q."/>
            <person name="Zhou Y."/>
        </authorList>
    </citation>
    <scope>NUCLEOTIDE SEQUENCE</scope>
    <source>
        <strain evidence="3">CGMCC 1.15388</strain>
    </source>
</reference>
<feature type="region of interest" description="Disordered" evidence="1">
    <location>
        <begin position="80"/>
        <end position="108"/>
    </location>
</feature>
<dbReference type="Gene3D" id="3.30.1230.10">
    <property type="entry name" value="YlxR-like"/>
    <property type="match status" value="1"/>
</dbReference>
<dbReference type="Proteomes" id="UP000633136">
    <property type="component" value="Unassembled WGS sequence"/>
</dbReference>
<comment type="caution">
    <text evidence="3">The sequence shown here is derived from an EMBL/GenBank/DDBJ whole genome shotgun (WGS) entry which is preliminary data.</text>
</comment>